<dbReference type="CDD" id="cd14789">
    <property type="entry name" value="Tiki"/>
    <property type="match status" value="1"/>
</dbReference>
<dbReference type="PANTHER" id="PTHR40590">
    <property type="entry name" value="CYTOPLASMIC PROTEIN-RELATED"/>
    <property type="match status" value="1"/>
</dbReference>
<dbReference type="InterPro" id="IPR002816">
    <property type="entry name" value="TraB/PrgY/GumN_fam"/>
</dbReference>
<protein>
    <submittedName>
        <fullName evidence="1">TraB/GumN family protein</fullName>
    </submittedName>
</protein>
<evidence type="ECO:0000313" key="1">
    <source>
        <dbReference type="EMBL" id="NER13481.1"/>
    </source>
</evidence>
<dbReference type="PROSITE" id="PS51257">
    <property type="entry name" value="PROKAR_LIPOPROTEIN"/>
    <property type="match status" value="1"/>
</dbReference>
<dbReference type="EMBL" id="JAABOO010000002">
    <property type="protein sequence ID" value="NER13481.1"/>
    <property type="molecule type" value="Genomic_DNA"/>
</dbReference>
<dbReference type="Pfam" id="PF01963">
    <property type="entry name" value="TraB_PrgY_gumN"/>
    <property type="match status" value="1"/>
</dbReference>
<proteinExistence type="predicted"/>
<evidence type="ECO:0000313" key="2">
    <source>
        <dbReference type="Proteomes" id="UP000468581"/>
    </source>
</evidence>
<name>A0A6P0UJC9_9FLAO</name>
<sequence length="287" mass="32847">MKKFLGIISLCLLTFSCSKKEQPLDNSLLWEISGNGLEEPSYLFGTIHAICDASLDDKVIKALDKTSVVILELDIDDLEPSDDMRNQVKMKNGTTIQDLTTDKEYKALETFVKNELTLPIEEMNTIKPYFIIVLTYTKLFDCPIVSLESELIKLAYEQNEEVLGLETLEEQFKIFDDIPYEAQVTDLLNSVSDTLKRDKKMFNEMLDLYNNENISELHDLLKDYPSEVSDKYLHILVDDRNKKWIPKIKNYAMEQPSFFGVGAGHLPGKNGVINLLRKEGYTVKAVK</sequence>
<dbReference type="Proteomes" id="UP000468581">
    <property type="component" value="Unassembled WGS sequence"/>
</dbReference>
<accession>A0A6P0UJC9</accession>
<comment type="caution">
    <text evidence="1">The sequence shown here is derived from an EMBL/GenBank/DDBJ whole genome shotgun (WGS) entry which is preliminary data.</text>
</comment>
<gene>
    <name evidence="1" type="ORF">GWK08_08540</name>
</gene>
<dbReference type="InterPro" id="IPR047111">
    <property type="entry name" value="YbaP-like"/>
</dbReference>
<dbReference type="PANTHER" id="PTHR40590:SF1">
    <property type="entry name" value="CYTOPLASMIC PROTEIN"/>
    <property type="match status" value="1"/>
</dbReference>
<dbReference type="RefSeq" id="WP_163606520.1">
    <property type="nucleotide sequence ID" value="NZ_JAABOO010000002.1"/>
</dbReference>
<organism evidence="1 2">
    <name type="scientific">Leptobacterium flavescens</name>
    <dbReference type="NCBI Taxonomy" id="472055"/>
    <lineage>
        <taxon>Bacteria</taxon>
        <taxon>Pseudomonadati</taxon>
        <taxon>Bacteroidota</taxon>
        <taxon>Flavobacteriia</taxon>
        <taxon>Flavobacteriales</taxon>
        <taxon>Flavobacteriaceae</taxon>
        <taxon>Leptobacterium</taxon>
    </lineage>
</organism>
<keyword evidence="2" id="KW-1185">Reference proteome</keyword>
<dbReference type="AlphaFoldDB" id="A0A6P0UJC9"/>
<reference evidence="1 2" key="1">
    <citation type="submission" date="2020-01" db="EMBL/GenBank/DDBJ databases">
        <title>Leptobacterium flavescens.</title>
        <authorList>
            <person name="Wang G."/>
        </authorList>
    </citation>
    <scope>NUCLEOTIDE SEQUENCE [LARGE SCALE GENOMIC DNA]</scope>
    <source>
        <strain evidence="1 2">KCTC 22160</strain>
    </source>
</reference>